<proteinExistence type="predicted"/>
<accession>A0ABV0RKI9</accession>
<protein>
    <submittedName>
        <fullName evidence="2">Uncharacterized protein</fullName>
    </submittedName>
</protein>
<sequence length="163" mass="17918">MSGAGSFCVSRFILGGCLVGPGPPGCLASGGGWCALGSSESLGPLPDYHNSPFPGAPGWGLRGLWISVAPHTHNCIFYRNFMCTSMLTHTFRGVWIQVFYKYTDISSFLLSFCRCRSRLRVLSCMRFIILSIPYSCLLSLLMMFDVSVHILNHCKINLPTGIK</sequence>
<evidence type="ECO:0000313" key="3">
    <source>
        <dbReference type="Proteomes" id="UP001434883"/>
    </source>
</evidence>
<dbReference type="EMBL" id="JAHRIN010050661">
    <property type="protein sequence ID" value="MEQ2208690.1"/>
    <property type="molecule type" value="Genomic_DNA"/>
</dbReference>
<dbReference type="Proteomes" id="UP001434883">
    <property type="component" value="Unassembled WGS sequence"/>
</dbReference>
<keyword evidence="1" id="KW-0812">Transmembrane</keyword>
<keyword evidence="1" id="KW-0472">Membrane</keyword>
<reference evidence="2 3" key="1">
    <citation type="submission" date="2021-06" db="EMBL/GenBank/DDBJ databases">
        <authorList>
            <person name="Palmer J.M."/>
        </authorList>
    </citation>
    <scope>NUCLEOTIDE SEQUENCE [LARGE SCALE GENOMIC DNA]</scope>
    <source>
        <strain evidence="2 3">XC_2019</strain>
        <tissue evidence="2">Muscle</tissue>
    </source>
</reference>
<evidence type="ECO:0000256" key="1">
    <source>
        <dbReference type="SAM" id="Phobius"/>
    </source>
</evidence>
<organism evidence="2 3">
    <name type="scientific">Xenoophorus captivus</name>
    <dbReference type="NCBI Taxonomy" id="1517983"/>
    <lineage>
        <taxon>Eukaryota</taxon>
        <taxon>Metazoa</taxon>
        <taxon>Chordata</taxon>
        <taxon>Craniata</taxon>
        <taxon>Vertebrata</taxon>
        <taxon>Euteleostomi</taxon>
        <taxon>Actinopterygii</taxon>
        <taxon>Neopterygii</taxon>
        <taxon>Teleostei</taxon>
        <taxon>Neoteleostei</taxon>
        <taxon>Acanthomorphata</taxon>
        <taxon>Ovalentaria</taxon>
        <taxon>Atherinomorphae</taxon>
        <taxon>Cyprinodontiformes</taxon>
        <taxon>Goodeidae</taxon>
        <taxon>Xenoophorus</taxon>
    </lineage>
</organism>
<feature type="transmembrane region" description="Helical" evidence="1">
    <location>
        <begin position="124"/>
        <end position="144"/>
    </location>
</feature>
<gene>
    <name evidence="2" type="ORF">XENOCAPTIV_011692</name>
</gene>
<keyword evidence="3" id="KW-1185">Reference proteome</keyword>
<keyword evidence="1" id="KW-1133">Transmembrane helix</keyword>
<comment type="caution">
    <text evidence="2">The sequence shown here is derived from an EMBL/GenBank/DDBJ whole genome shotgun (WGS) entry which is preliminary data.</text>
</comment>
<evidence type="ECO:0000313" key="2">
    <source>
        <dbReference type="EMBL" id="MEQ2208690.1"/>
    </source>
</evidence>
<name>A0ABV0RKI9_9TELE</name>